<proteinExistence type="predicted"/>
<dbReference type="AlphaFoldDB" id="V9TUY0"/>
<name>V9TUY0_9PROT</name>
<dbReference type="KEGG" id="efk:P856_276"/>
<accession>V9TUY0</accession>
<dbReference type="Proteomes" id="UP000018700">
    <property type="component" value="Chromosome"/>
</dbReference>
<protein>
    <recommendedName>
        <fullName evidence="3">ABC-type transport auxiliary lipoprotein component domain-containing protein</fullName>
    </recommendedName>
</protein>
<dbReference type="Gene3D" id="3.30.160.150">
    <property type="entry name" value="Lipoprotein like domain"/>
    <property type="match status" value="1"/>
</dbReference>
<evidence type="ECO:0008006" key="3">
    <source>
        <dbReference type="Google" id="ProtNLM"/>
    </source>
</evidence>
<evidence type="ECO:0000313" key="1">
    <source>
        <dbReference type="EMBL" id="AHC73503.1"/>
    </source>
</evidence>
<dbReference type="HOGENOM" id="CLU_117986_0_0_5"/>
<dbReference type="EMBL" id="CP006745">
    <property type="protein sequence ID" value="AHC73503.1"/>
    <property type="molecule type" value="Genomic_DNA"/>
</dbReference>
<evidence type="ECO:0000313" key="2">
    <source>
        <dbReference type="Proteomes" id="UP000018700"/>
    </source>
</evidence>
<dbReference type="STRING" id="1401328.P856_276"/>
<sequence length="186" mass="21458">MWLEFVVRAIEHSKSLAAMILVLYGTTFVACDFQPLYSTKTISYNLYDQIFTQIDIKSTDNRLSQMLCNVLFDRINPSGIVIKPRYRIDIIINKNKPNIILLRKSKVTLASYIVEVKWKLIEVITNKAIINGQNERTSNFFINSSEYANLNAERAASLRAITELADDIRLRIALYFNSIDNRTNNK</sequence>
<keyword evidence="2" id="KW-1185">Reference proteome</keyword>
<reference evidence="1 2" key="1">
    <citation type="journal article" date="2013" name="PLoS ONE">
        <title>Bacterial endosymbiosis in a chordate host: long-term co-evolution and conservation of secondary metabolism.</title>
        <authorList>
            <person name="Kwan J.C."/>
            <person name="Schmidt E.W."/>
        </authorList>
    </citation>
    <scope>NUCLEOTIDE SEQUENCE [LARGE SCALE GENOMIC DNA]</scope>
    <source>
        <strain evidence="2">faulkneri L5</strain>
    </source>
</reference>
<organism evidence="1 2">
    <name type="scientific">Candidatus Endolissoclinum faulkneri L5</name>
    <dbReference type="NCBI Taxonomy" id="1401328"/>
    <lineage>
        <taxon>Bacteria</taxon>
        <taxon>Pseudomonadati</taxon>
        <taxon>Pseudomonadota</taxon>
        <taxon>Alphaproteobacteria</taxon>
        <taxon>Rhodospirillales</taxon>
        <taxon>Rhodospirillaceae</taxon>
        <taxon>Candidatus Endolissoclinum</taxon>
    </lineage>
</organism>
<dbReference type="eggNOG" id="COG5468">
    <property type="taxonomic scope" value="Bacteria"/>
</dbReference>
<gene>
    <name evidence="1" type="ORF">P856_276</name>
</gene>